<comment type="caution">
    <text evidence="1">The sequence shown here is derived from an EMBL/GenBank/DDBJ whole genome shotgun (WGS) entry which is preliminary data.</text>
</comment>
<gene>
    <name evidence="1" type="ORF">DFR68_102328</name>
</gene>
<reference evidence="1 2" key="1">
    <citation type="submission" date="2018-07" db="EMBL/GenBank/DDBJ databases">
        <title>Genomic Encyclopedia of Type Strains, Phase IV (KMG-IV): sequencing the most valuable type-strain genomes for metagenomic binning, comparative biology and taxonomic classification.</title>
        <authorList>
            <person name="Goeker M."/>
        </authorList>
    </citation>
    <scope>NUCLEOTIDE SEQUENCE [LARGE SCALE GENOMIC DNA]</scope>
    <source>
        <strain evidence="1 2">DSM 44952</strain>
    </source>
</reference>
<dbReference type="AlphaFoldDB" id="A0A370HGB5"/>
<dbReference type="Proteomes" id="UP000255355">
    <property type="component" value="Unassembled WGS sequence"/>
</dbReference>
<dbReference type="EMBL" id="QQAZ01000002">
    <property type="protein sequence ID" value="RDI54204.1"/>
    <property type="molecule type" value="Genomic_DNA"/>
</dbReference>
<evidence type="ECO:0000313" key="2">
    <source>
        <dbReference type="Proteomes" id="UP000255355"/>
    </source>
</evidence>
<keyword evidence="2" id="KW-1185">Reference proteome</keyword>
<accession>A0A370HGB5</accession>
<sequence>MDKLVCIDCWRRDNLTFVQRLDPAFVTPGPFHRCAAHRDLRAELLGKPEPAPRAA</sequence>
<dbReference type="RefSeq" id="WP_157123866.1">
    <property type="nucleotide sequence ID" value="NZ_QQAZ01000002.1"/>
</dbReference>
<proteinExistence type="predicted"/>
<evidence type="ECO:0000313" key="1">
    <source>
        <dbReference type="EMBL" id="RDI54204.1"/>
    </source>
</evidence>
<organism evidence="1 2">
    <name type="scientific">Nocardia mexicana</name>
    <dbReference type="NCBI Taxonomy" id="279262"/>
    <lineage>
        <taxon>Bacteria</taxon>
        <taxon>Bacillati</taxon>
        <taxon>Actinomycetota</taxon>
        <taxon>Actinomycetes</taxon>
        <taxon>Mycobacteriales</taxon>
        <taxon>Nocardiaceae</taxon>
        <taxon>Nocardia</taxon>
    </lineage>
</organism>
<name>A0A370HGB5_9NOCA</name>
<protein>
    <submittedName>
        <fullName evidence="1">Uncharacterized protein</fullName>
    </submittedName>
</protein>